<organism evidence="2 3">
    <name type="scientific">Deinococcus hopiensis KR-140</name>
    <dbReference type="NCBI Taxonomy" id="695939"/>
    <lineage>
        <taxon>Bacteria</taxon>
        <taxon>Thermotogati</taxon>
        <taxon>Deinococcota</taxon>
        <taxon>Deinococci</taxon>
        <taxon>Deinococcales</taxon>
        <taxon>Deinococcaceae</taxon>
        <taxon>Deinococcus</taxon>
    </lineage>
</organism>
<accession>A0A1W1U9P4</accession>
<feature type="region of interest" description="Disordered" evidence="1">
    <location>
        <begin position="136"/>
        <end position="167"/>
    </location>
</feature>
<evidence type="ECO:0000313" key="3">
    <source>
        <dbReference type="Proteomes" id="UP000192582"/>
    </source>
</evidence>
<dbReference type="AlphaFoldDB" id="A0A1W1U9P4"/>
<evidence type="ECO:0000313" key="2">
    <source>
        <dbReference type="EMBL" id="SMB77816.1"/>
    </source>
</evidence>
<feature type="compositionally biased region" description="Polar residues" evidence="1">
    <location>
        <begin position="137"/>
        <end position="148"/>
    </location>
</feature>
<proteinExistence type="predicted"/>
<dbReference type="EMBL" id="FWWU01000001">
    <property type="protein sequence ID" value="SMB77816.1"/>
    <property type="molecule type" value="Genomic_DNA"/>
</dbReference>
<reference evidence="2 3" key="1">
    <citation type="submission" date="2017-04" db="EMBL/GenBank/DDBJ databases">
        <authorList>
            <person name="Afonso C.L."/>
            <person name="Miller P.J."/>
            <person name="Scott M.A."/>
            <person name="Spackman E."/>
            <person name="Goraichik I."/>
            <person name="Dimitrov K.M."/>
            <person name="Suarez D.L."/>
            <person name="Swayne D.E."/>
        </authorList>
    </citation>
    <scope>NUCLEOTIDE SEQUENCE [LARGE SCALE GENOMIC DNA]</scope>
    <source>
        <strain evidence="2 3">KR-140</strain>
    </source>
</reference>
<evidence type="ECO:0000256" key="1">
    <source>
        <dbReference type="SAM" id="MobiDB-lite"/>
    </source>
</evidence>
<gene>
    <name evidence="2" type="ORF">SAMN00790413_03938</name>
</gene>
<keyword evidence="3" id="KW-1185">Reference proteome</keyword>
<protein>
    <submittedName>
        <fullName evidence="2">Uncharacterized protein</fullName>
    </submittedName>
</protein>
<dbReference type="Proteomes" id="UP000192582">
    <property type="component" value="Unassembled WGS sequence"/>
</dbReference>
<name>A0A1W1U9P4_9DEIO</name>
<dbReference type="RefSeq" id="WP_342744547.1">
    <property type="nucleotide sequence ID" value="NZ_FWWU01000001.1"/>
</dbReference>
<sequence length="167" mass="19215">MKGVTSSYRMMYFAVVPYSKLSEQVQKLSTPQQSDAFVKRFRDAVREGEFDAIDLPERFTLPKKFKRRGSDETYEKDMKDMVFETSSKFDKWFEGVEKELAAAPTRSRGKPRLTLENLEEGVLDFKALAEETRRKLQNSYAKGQNLGNSRKSKAAAPKPKAKRTTKK</sequence>